<dbReference type="EC" id="1.5.1.1" evidence="16"/>
<dbReference type="InterPro" id="IPR036291">
    <property type="entry name" value="NAD(P)-bd_dom_sf"/>
</dbReference>
<dbReference type="Proteomes" id="UP000410492">
    <property type="component" value="Unassembled WGS sequence"/>
</dbReference>
<comment type="catalytic activity">
    <reaction evidence="11">
        <text>(S)-cystathionine ketimine + NADH + 2 H(+) = (3R,5S)-2,3,5,6,7-pentahydro-1,4-thiazepine-3,5-dicarboxylate + NAD(+)</text>
        <dbReference type="Rhea" id="RHEA:68032"/>
        <dbReference type="ChEBI" id="CHEBI:15378"/>
        <dbReference type="ChEBI" id="CHEBI:57540"/>
        <dbReference type="ChEBI" id="CHEBI:57945"/>
        <dbReference type="ChEBI" id="CHEBI:176808"/>
        <dbReference type="ChEBI" id="CHEBI:176810"/>
    </reaction>
    <physiologicalReaction direction="left-to-right" evidence="11">
        <dbReference type="Rhea" id="RHEA:68033"/>
    </physiologicalReaction>
</comment>
<dbReference type="SUPFAM" id="SSF51735">
    <property type="entry name" value="NAD(P)-binding Rossmann-fold domains"/>
    <property type="match status" value="1"/>
</dbReference>
<evidence type="ECO:0000256" key="13">
    <source>
        <dbReference type="ARBA" id="ARBA00093264"/>
    </source>
</evidence>
<dbReference type="EMBL" id="CAACVG010007365">
    <property type="protein sequence ID" value="VEN45055.1"/>
    <property type="molecule type" value="Genomic_DNA"/>
</dbReference>
<evidence type="ECO:0000256" key="17">
    <source>
        <dbReference type="ARBA" id="ARBA00093650"/>
    </source>
</evidence>
<gene>
    <name evidence="18" type="ORF">CALMAC_LOCUS7639</name>
</gene>
<evidence type="ECO:0000256" key="10">
    <source>
        <dbReference type="ARBA" id="ARBA00093248"/>
    </source>
</evidence>
<comment type="catalytic activity">
    <reaction evidence="10">
        <text>(R)-lanthionine ketimine + NADPH + 2 H(+) = (3R,5R)-1,4-thiomorpholine-3,5-dicarboxylate + NADP(+)</text>
        <dbReference type="Rhea" id="RHEA:68040"/>
        <dbReference type="ChEBI" id="CHEBI:15378"/>
        <dbReference type="ChEBI" id="CHEBI:57783"/>
        <dbReference type="ChEBI" id="CHEBI:58349"/>
        <dbReference type="ChEBI" id="CHEBI:176891"/>
        <dbReference type="ChEBI" id="CHEBI:176892"/>
    </reaction>
    <physiologicalReaction direction="left-to-right" evidence="10">
        <dbReference type="Rhea" id="RHEA:68041"/>
    </physiologicalReaction>
</comment>
<dbReference type="InterPro" id="IPR003462">
    <property type="entry name" value="ODC_Mu_crystall"/>
</dbReference>
<comment type="subunit">
    <text evidence="15">Homodimer. Binds the thyroid hormone triiodothyronine (T3); T3 binding inhibits enzymatic activity.</text>
</comment>
<dbReference type="PANTHER" id="PTHR13812:SF19">
    <property type="entry name" value="KETIMINE REDUCTASE MU-CRYSTALLIN"/>
    <property type="match status" value="1"/>
</dbReference>
<evidence type="ECO:0000256" key="12">
    <source>
        <dbReference type="ARBA" id="ARBA00093263"/>
    </source>
</evidence>
<evidence type="ECO:0000313" key="19">
    <source>
        <dbReference type="Proteomes" id="UP000410492"/>
    </source>
</evidence>
<accession>A0A653CAX4</accession>
<dbReference type="GO" id="GO:0005737">
    <property type="term" value="C:cytoplasm"/>
    <property type="evidence" value="ECO:0007669"/>
    <property type="project" value="TreeGrafter"/>
</dbReference>
<dbReference type="GO" id="GO:0050241">
    <property type="term" value="F:pyrroline-2-carboxylate reductase activity"/>
    <property type="evidence" value="ECO:0007669"/>
    <property type="project" value="UniProtKB-EC"/>
</dbReference>
<evidence type="ECO:0000256" key="9">
    <source>
        <dbReference type="ARBA" id="ARBA00093227"/>
    </source>
</evidence>
<comment type="catalytic activity">
    <reaction evidence="13">
        <text>L-proline + NAD(+) = 1-pyrroline-2-carboxylate + NADH + H(+)</text>
        <dbReference type="Rhea" id="RHEA:20321"/>
        <dbReference type="ChEBI" id="CHEBI:15378"/>
        <dbReference type="ChEBI" id="CHEBI:39785"/>
        <dbReference type="ChEBI" id="CHEBI:57540"/>
        <dbReference type="ChEBI" id="CHEBI:57945"/>
        <dbReference type="ChEBI" id="CHEBI:60039"/>
        <dbReference type="EC" id="1.5.1.1"/>
    </reaction>
    <physiologicalReaction direction="right-to-left" evidence="13">
        <dbReference type="Rhea" id="RHEA:20323"/>
    </physiologicalReaction>
</comment>
<evidence type="ECO:0000256" key="3">
    <source>
        <dbReference type="ARBA" id="ARBA00015173"/>
    </source>
</evidence>
<dbReference type="EC" id="1.5.1.25" evidence="2"/>
<dbReference type="Gene3D" id="3.40.50.720">
    <property type="entry name" value="NAD(P)-binding Rossmann-like Domain"/>
    <property type="match status" value="1"/>
</dbReference>
<comment type="catalytic activity">
    <reaction evidence="6">
        <text>Delta(2)-thiazoline-2-carboxylate + NADPH + 2 H(+) = L-thiazolidine-2-carboxylate + NADP(+)</text>
        <dbReference type="Rhea" id="RHEA:68072"/>
        <dbReference type="ChEBI" id="CHEBI:15378"/>
        <dbReference type="ChEBI" id="CHEBI:57783"/>
        <dbReference type="ChEBI" id="CHEBI:58349"/>
        <dbReference type="ChEBI" id="CHEBI:176895"/>
        <dbReference type="ChEBI" id="CHEBI:176896"/>
    </reaction>
    <physiologicalReaction direction="left-to-right" evidence="6">
        <dbReference type="Rhea" id="RHEA:68073"/>
    </physiologicalReaction>
</comment>
<comment type="catalytic activity">
    <reaction evidence="9">
        <text>(S)-cystathionine ketimine + NADPH + 2 H(+) = (3R,5S)-2,3,5,6,7-pentahydro-1,4-thiazepine-3,5-dicarboxylate + NADP(+)</text>
        <dbReference type="Rhea" id="RHEA:68036"/>
        <dbReference type="ChEBI" id="CHEBI:15378"/>
        <dbReference type="ChEBI" id="CHEBI:57783"/>
        <dbReference type="ChEBI" id="CHEBI:58349"/>
        <dbReference type="ChEBI" id="CHEBI:176808"/>
        <dbReference type="ChEBI" id="CHEBI:176810"/>
    </reaction>
    <physiologicalReaction direction="left-to-right" evidence="9">
        <dbReference type="Rhea" id="RHEA:68037"/>
    </physiologicalReaction>
</comment>
<dbReference type="AlphaFoldDB" id="A0A653CAX4"/>
<protein>
    <recommendedName>
        <fullName evidence="3">Ketimine reductase mu-crystallin</fullName>
        <ecNumber evidence="16">1.5.1.1</ecNumber>
        <ecNumber evidence="2">1.5.1.25</ecNumber>
    </recommendedName>
    <alternativeName>
        <fullName evidence="17">1-piperideine-2-carboxylate/1-pyrroline-2-carboxylate reductase</fullName>
    </alternativeName>
    <alternativeName>
        <fullName evidence="4">NADP-regulated thyroid-hormone-binding protein</fullName>
    </alternativeName>
</protein>
<evidence type="ECO:0000256" key="8">
    <source>
        <dbReference type="ARBA" id="ARBA00093226"/>
    </source>
</evidence>
<evidence type="ECO:0000256" key="15">
    <source>
        <dbReference type="ARBA" id="ARBA00093567"/>
    </source>
</evidence>
<comment type="catalytic activity">
    <reaction evidence="7">
        <text>L-proline + NADP(+) = 1-pyrroline-2-carboxylate + NADPH + H(+)</text>
        <dbReference type="Rhea" id="RHEA:20317"/>
        <dbReference type="ChEBI" id="CHEBI:15378"/>
        <dbReference type="ChEBI" id="CHEBI:39785"/>
        <dbReference type="ChEBI" id="CHEBI:57783"/>
        <dbReference type="ChEBI" id="CHEBI:58349"/>
        <dbReference type="ChEBI" id="CHEBI:60039"/>
        <dbReference type="EC" id="1.5.1.1"/>
    </reaction>
    <physiologicalReaction direction="right-to-left" evidence="7">
        <dbReference type="Rhea" id="RHEA:20319"/>
    </physiologicalReaction>
</comment>
<name>A0A653CAX4_CALMS</name>
<evidence type="ECO:0000256" key="5">
    <source>
        <dbReference type="ARBA" id="ARBA00093190"/>
    </source>
</evidence>
<proteinExistence type="inferred from homology"/>
<dbReference type="InterPro" id="IPR023401">
    <property type="entry name" value="ODC_N"/>
</dbReference>
<evidence type="ECO:0000256" key="4">
    <source>
        <dbReference type="ARBA" id="ARBA00033420"/>
    </source>
</evidence>
<dbReference type="Pfam" id="PF02423">
    <property type="entry name" value="OCD_Mu_crystall"/>
    <property type="match status" value="1"/>
</dbReference>
<dbReference type="PANTHER" id="PTHR13812">
    <property type="entry name" value="KETIMINE REDUCTASE MU-CRYSTALLIN"/>
    <property type="match status" value="1"/>
</dbReference>
<comment type="catalytic activity">
    <reaction evidence="12">
        <text>(3R)-1,4-thiomorpholine-3-carboxylate + NADP(+) = 3,4-dehydrothiomorpholine-3-carboxylate + NADPH + 2 H(+)</text>
        <dbReference type="Rhea" id="RHEA:12500"/>
        <dbReference type="ChEBI" id="CHEBI:15378"/>
        <dbReference type="ChEBI" id="CHEBI:57783"/>
        <dbReference type="ChEBI" id="CHEBI:58349"/>
        <dbReference type="ChEBI" id="CHEBI:58517"/>
        <dbReference type="ChEBI" id="CHEBI:176873"/>
        <dbReference type="EC" id="1.5.1.25"/>
    </reaction>
    <physiologicalReaction direction="right-to-left" evidence="12">
        <dbReference type="Rhea" id="RHEA:12502"/>
    </physiologicalReaction>
</comment>
<evidence type="ECO:0000256" key="7">
    <source>
        <dbReference type="ARBA" id="ARBA00093203"/>
    </source>
</evidence>
<evidence type="ECO:0000313" key="18">
    <source>
        <dbReference type="EMBL" id="VEN45055.1"/>
    </source>
</evidence>
<comment type="similarity">
    <text evidence="1">Belongs to the ornithine cyclodeaminase/mu-crystallin family.</text>
</comment>
<comment type="catalytic activity">
    <reaction evidence="14">
        <text>L-pipecolate + NADP(+) = Delta(1)-piperideine-2-carboxylate + NADPH + H(+)</text>
        <dbReference type="Rhea" id="RHEA:12524"/>
        <dbReference type="ChEBI" id="CHEBI:15378"/>
        <dbReference type="ChEBI" id="CHEBI:57783"/>
        <dbReference type="ChEBI" id="CHEBI:58349"/>
        <dbReference type="ChEBI" id="CHEBI:61185"/>
        <dbReference type="ChEBI" id="CHEBI:77631"/>
        <dbReference type="EC" id="1.5.1.1"/>
    </reaction>
    <physiologicalReaction direction="right-to-left" evidence="14">
        <dbReference type="Rhea" id="RHEA:12526"/>
    </physiologicalReaction>
</comment>
<dbReference type="Gene3D" id="3.30.1780.10">
    <property type="entry name" value="ornithine cyclodeaminase, domain 1"/>
    <property type="match status" value="1"/>
</dbReference>
<evidence type="ECO:0000256" key="11">
    <source>
        <dbReference type="ARBA" id="ARBA00093250"/>
    </source>
</evidence>
<evidence type="ECO:0000256" key="16">
    <source>
        <dbReference type="ARBA" id="ARBA00093598"/>
    </source>
</evidence>
<keyword evidence="19" id="KW-1185">Reference proteome</keyword>
<comment type="catalytic activity">
    <reaction evidence="8">
        <text>(3R)-1,4-thiomorpholine-3-carboxylate + NAD(+) = 3,4-dehydrothiomorpholine-3-carboxylate + NADH + 2 H(+)</text>
        <dbReference type="Rhea" id="RHEA:12504"/>
        <dbReference type="ChEBI" id="CHEBI:15378"/>
        <dbReference type="ChEBI" id="CHEBI:57540"/>
        <dbReference type="ChEBI" id="CHEBI:57945"/>
        <dbReference type="ChEBI" id="CHEBI:58517"/>
        <dbReference type="ChEBI" id="CHEBI:176873"/>
        <dbReference type="EC" id="1.5.1.25"/>
    </reaction>
    <physiologicalReaction direction="right-to-left" evidence="8">
        <dbReference type="Rhea" id="RHEA:12506"/>
    </physiologicalReaction>
</comment>
<evidence type="ECO:0000256" key="14">
    <source>
        <dbReference type="ARBA" id="ARBA00093273"/>
    </source>
</evidence>
<dbReference type="GO" id="GO:0047127">
    <property type="term" value="F:thiomorpholine-carboxylate dehydrogenase activity"/>
    <property type="evidence" value="ECO:0007669"/>
    <property type="project" value="UniProtKB-EC"/>
</dbReference>
<comment type="catalytic activity">
    <reaction evidence="5">
        <text>L-pipecolate + NAD(+) = Delta(1)-piperideine-2-carboxylate + NADH + H(+)</text>
        <dbReference type="Rhea" id="RHEA:30807"/>
        <dbReference type="ChEBI" id="CHEBI:15378"/>
        <dbReference type="ChEBI" id="CHEBI:57540"/>
        <dbReference type="ChEBI" id="CHEBI:57945"/>
        <dbReference type="ChEBI" id="CHEBI:61185"/>
        <dbReference type="ChEBI" id="CHEBI:77631"/>
        <dbReference type="EC" id="1.5.1.1"/>
    </reaction>
    <physiologicalReaction direction="right-to-left" evidence="5">
        <dbReference type="Rhea" id="RHEA:30809"/>
    </physiologicalReaction>
</comment>
<evidence type="ECO:0000256" key="6">
    <source>
        <dbReference type="ARBA" id="ARBA00093197"/>
    </source>
</evidence>
<sequence length="320" mass="35569">MLYIDESTVKDILKWEKTFTAVETAMQRVSEGRIVQKPRTMTFIPNTANVMGTMPGYLDDKEFGALGCKLVTSFPNNAKLENPLPSVNANIMILDEKTGIMKAVIAGTEITTQRTSAASAVATKYLYVNHSKQCGVLAILGTGVQGRIHAEMFRHLFGFPEVRLWNRSKEKAKRLAEELNKKYNTNAFRYCEDNETCIKGADVIVTATNSPDPIVQRSWIKPGAHINAVGANRHHFNELDREVYRNADLFVDSIETSQAEMAGLNLDDNLKGEVGAVINGTLPVSPRERITIFNGIGMAVEDCAVARAVYDLYNQVKYKM</sequence>
<dbReference type="OrthoDB" id="41492at2759"/>
<dbReference type="PIRSF" id="PIRSF001439">
    <property type="entry name" value="CryM"/>
    <property type="match status" value="1"/>
</dbReference>
<dbReference type="GO" id="GO:0042562">
    <property type="term" value="F:hormone binding"/>
    <property type="evidence" value="ECO:0007669"/>
    <property type="project" value="TreeGrafter"/>
</dbReference>
<organism evidence="18 19">
    <name type="scientific">Callosobruchus maculatus</name>
    <name type="common">Southern cowpea weevil</name>
    <name type="synonym">Pulse bruchid</name>
    <dbReference type="NCBI Taxonomy" id="64391"/>
    <lineage>
        <taxon>Eukaryota</taxon>
        <taxon>Metazoa</taxon>
        <taxon>Ecdysozoa</taxon>
        <taxon>Arthropoda</taxon>
        <taxon>Hexapoda</taxon>
        <taxon>Insecta</taxon>
        <taxon>Pterygota</taxon>
        <taxon>Neoptera</taxon>
        <taxon>Endopterygota</taxon>
        <taxon>Coleoptera</taxon>
        <taxon>Polyphaga</taxon>
        <taxon>Cucujiformia</taxon>
        <taxon>Chrysomeloidea</taxon>
        <taxon>Chrysomelidae</taxon>
        <taxon>Bruchinae</taxon>
        <taxon>Bruchini</taxon>
        <taxon>Callosobruchus</taxon>
    </lineage>
</organism>
<reference evidence="18 19" key="1">
    <citation type="submission" date="2019-01" db="EMBL/GenBank/DDBJ databases">
        <authorList>
            <person name="Sayadi A."/>
        </authorList>
    </citation>
    <scope>NUCLEOTIDE SEQUENCE [LARGE SCALE GENOMIC DNA]</scope>
</reference>
<evidence type="ECO:0000256" key="1">
    <source>
        <dbReference type="ARBA" id="ARBA00008903"/>
    </source>
</evidence>
<evidence type="ECO:0000256" key="2">
    <source>
        <dbReference type="ARBA" id="ARBA00012883"/>
    </source>
</evidence>